<gene>
    <name evidence="2" type="ORF">SAMN02745181_3289</name>
</gene>
<accession>A0A1M6PTD4</accession>
<evidence type="ECO:0000313" key="3">
    <source>
        <dbReference type="Proteomes" id="UP000184510"/>
    </source>
</evidence>
<keyword evidence="3" id="KW-1185">Reference proteome</keyword>
<dbReference type="OrthoDB" id="195599at2"/>
<dbReference type="Proteomes" id="UP000184510">
    <property type="component" value="Unassembled WGS sequence"/>
</dbReference>
<dbReference type="InParanoid" id="A0A1M6PTD4"/>
<sequence length="272" mass="30317">MRLKTATFPLAIPPAKSKLSSMLKIALTLAVMASPLLAQVEEKPDSTAQEKENPAVVKINEDEYQVGLVKLNKKTREVSLEAKLEHRDVLLEYLLTNPNGKIHETLFVTDAVPSHINIALKLIGYKESLELFRTLDKHNRPTEKYHEVDAKTKAAARFTIHVAWEQDGKQKSARINELIQNEMTGKAMTPAAWVYGGSYVLNGQFKPDASGDIIAIFTDRSSIANYSGTGREDDTIWKPFTKRLPETGTKVTITFKPYDGPVAPGKQDKNQL</sequence>
<evidence type="ECO:0008006" key="4">
    <source>
        <dbReference type="Google" id="ProtNLM"/>
    </source>
</evidence>
<feature type="chain" id="PRO_5013268882" description="NIPSNAP protein" evidence="1">
    <location>
        <begin position="39"/>
        <end position="272"/>
    </location>
</feature>
<feature type="signal peptide" evidence="1">
    <location>
        <begin position="1"/>
        <end position="38"/>
    </location>
</feature>
<dbReference type="AlphaFoldDB" id="A0A1M6PTD4"/>
<dbReference type="EMBL" id="FQYR01000005">
    <property type="protein sequence ID" value="SHK11175.1"/>
    <property type="molecule type" value="Genomic_DNA"/>
</dbReference>
<organism evidence="2 3">
    <name type="scientific">Rubritalea squalenifaciens DSM 18772</name>
    <dbReference type="NCBI Taxonomy" id="1123071"/>
    <lineage>
        <taxon>Bacteria</taxon>
        <taxon>Pseudomonadati</taxon>
        <taxon>Verrucomicrobiota</taxon>
        <taxon>Verrucomicrobiia</taxon>
        <taxon>Verrucomicrobiales</taxon>
        <taxon>Rubritaleaceae</taxon>
        <taxon>Rubritalea</taxon>
    </lineage>
</organism>
<name>A0A1M6PTD4_9BACT</name>
<keyword evidence="1" id="KW-0732">Signal</keyword>
<proteinExistence type="predicted"/>
<dbReference type="InterPro" id="IPR047750">
    <property type="entry name" value="YdjY-like"/>
</dbReference>
<dbReference type="RefSeq" id="WP_143184830.1">
    <property type="nucleotide sequence ID" value="NZ_FQYR01000005.1"/>
</dbReference>
<protein>
    <recommendedName>
        <fullName evidence="4">NIPSNAP protein</fullName>
    </recommendedName>
</protein>
<reference evidence="2 3" key="1">
    <citation type="submission" date="2016-11" db="EMBL/GenBank/DDBJ databases">
        <authorList>
            <person name="Jaros S."/>
            <person name="Januszkiewicz K."/>
            <person name="Wedrychowicz H."/>
        </authorList>
    </citation>
    <scope>NUCLEOTIDE SEQUENCE [LARGE SCALE GENOMIC DNA]</scope>
    <source>
        <strain evidence="2 3">DSM 18772</strain>
    </source>
</reference>
<dbReference type="STRING" id="1123071.SAMN02745181_3289"/>
<evidence type="ECO:0000313" key="2">
    <source>
        <dbReference type="EMBL" id="SHK11175.1"/>
    </source>
</evidence>
<evidence type="ECO:0000256" key="1">
    <source>
        <dbReference type="SAM" id="SignalP"/>
    </source>
</evidence>
<dbReference type="NCBIfam" id="NF040466">
    <property type="entry name" value="ydjY_domain"/>
    <property type="match status" value="1"/>
</dbReference>